<evidence type="ECO:0000313" key="1">
    <source>
        <dbReference type="EMBL" id="TGE70842.1"/>
    </source>
</evidence>
<dbReference type="OrthoDB" id="2147548at2"/>
<proteinExistence type="predicted"/>
<comment type="caution">
    <text evidence="1">The sequence shown here is derived from an EMBL/GenBank/DDBJ whole genome shotgun (WGS) entry which is preliminary data.</text>
</comment>
<reference evidence="1 2" key="1">
    <citation type="submission" date="2018-03" db="EMBL/GenBank/DDBJ databases">
        <title>Genome sequencing of Weissella confusa isolates.</title>
        <authorList>
            <person name="Kajala I."/>
            <person name="Baruah R."/>
            <person name="Bergsveinson J."/>
            <person name="Juvonen R."/>
            <person name="Ziola B."/>
        </authorList>
    </citation>
    <scope>NUCLEOTIDE SEQUENCE [LARGE SCALE GENOMIC DNA]</scope>
    <source>
        <strain evidence="1 2">VTT E-062653</strain>
    </source>
</reference>
<protein>
    <submittedName>
        <fullName evidence="1">Uncharacterized protein</fullName>
    </submittedName>
</protein>
<dbReference type="AlphaFoldDB" id="A0A4Z0RTF5"/>
<dbReference type="RefSeq" id="WP_135520746.1">
    <property type="nucleotide sequence ID" value="NZ_PVSN01000073.1"/>
</dbReference>
<evidence type="ECO:0000313" key="2">
    <source>
        <dbReference type="Proteomes" id="UP000297646"/>
    </source>
</evidence>
<dbReference type="EMBL" id="PVSN01000073">
    <property type="protein sequence ID" value="TGE70842.1"/>
    <property type="molecule type" value="Genomic_DNA"/>
</dbReference>
<dbReference type="Proteomes" id="UP000297646">
    <property type="component" value="Unassembled WGS sequence"/>
</dbReference>
<gene>
    <name evidence="1" type="ORF">C6P11_09905</name>
</gene>
<accession>A0A4Z0RTF5</accession>
<name>A0A4Z0RTF5_WEICO</name>
<sequence length="272" mass="30888">MLLNEMFDDYGELILTPTDFESLETYHELVDLITDKNAEAATGILADIRMVNMFSTRTVGMLFEDATKQFDVTINQVDGLIMITLGTLVAPLVSDRDLKNGQELPWCIENDDVHIEVTLDDLIDRKMSIYAFFSELSTPITRPKRLLPKFVRSVVDEAPISFQAQLLDMKNLRFELVAQLAAGMPEQPVEPVHEERVDERPFKFDDYNHLIDFSFLLHDTGQLVDMYRLDDGSFVAVVPTQDETARALAVEYSGKMMPVSVAYVIEHGQKMS</sequence>
<organism evidence="1 2">
    <name type="scientific">Weissella confusa</name>
    <name type="common">Lactobacillus confusus</name>
    <dbReference type="NCBI Taxonomy" id="1583"/>
    <lineage>
        <taxon>Bacteria</taxon>
        <taxon>Bacillati</taxon>
        <taxon>Bacillota</taxon>
        <taxon>Bacilli</taxon>
        <taxon>Lactobacillales</taxon>
        <taxon>Lactobacillaceae</taxon>
        <taxon>Weissella</taxon>
    </lineage>
</organism>